<dbReference type="OrthoDB" id="9758472at2"/>
<dbReference type="Proteomes" id="UP000199310">
    <property type="component" value="Unassembled WGS sequence"/>
</dbReference>
<evidence type="ECO:0000256" key="6">
    <source>
        <dbReference type="ARBA" id="ARBA00022692"/>
    </source>
</evidence>
<dbReference type="PROSITE" id="PS52016">
    <property type="entry name" value="TONB_DEPENDENT_REC_3"/>
    <property type="match status" value="1"/>
</dbReference>
<evidence type="ECO:0000259" key="17">
    <source>
        <dbReference type="Pfam" id="PF07715"/>
    </source>
</evidence>
<dbReference type="Pfam" id="PF00593">
    <property type="entry name" value="TonB_dep_Rec_b-barrel"/>
    <property type="match status" value="1"/>
</dbReference>
<feature type="domain" description="TonB-dependent receptor plug" evidence="17">
    <location>
        <begin position="255"/>
        <end position="346"/>
    </location>
</feature>
<dbReference type="Gene3D" id="2.170.130.10">
    <property type="entry name" value="TonB-dependent receptor, plug domain"/>
    <property type="match status" value="1"/>
</dbReference>
<evidence type="ECO:0000313" key="19">
    <source>
        <dbReference type="Proteomes" id="UP000199310"/>
    </source>
</evidence>
<comment type="subcellular location">
    <subcellularLocation>
        <location evidence="1 14">Cell outer membrane</location>
        <topology evidence="1 14">Multi-pass membrane protein</topology>
    </subcellularLocation>
</comment>
<keyword evidence="11 14" id="KW-0472">Membrane</keyword>
<dbReference type="PANTHER" id="PTHR32552:SF68">
    <property type="entry name" value="FERRICHROME OUTER MEMBRANE TRANSPORTER_PHAGE RECEPTOR"/>
    <property type="match status" value="1"/>
</dbReference>
<sequence length="896" mass="99821">MPGMRQHHPAVALNKKLIVGINYYLKPYKNMNLKFLSWTKGHGLVMLFTVLLLTLAPNAKARQVEQSVKLSGKTLSVQTILDEIQQQCSLRFVYNKKFAAVDKVITLQSQEATIKSIFAQINAKAGLSFTFSGNQVIVKETKPGSIQGTVRTSDGKPAPYVTVSINSSTGTIVDQSGNFRLKNIPEGTYQLTASIIGMETVTREVVVHGDKTASIDLTLNETRKQLNEVVVSGEKQNKFAAKESDYIARLPISNLENPQVYNVVTNAIIKERTVTNYAEIFYNTPAVTPPSITYSNGNEFFLRGFYSSFEFRDGLSNYAGETEDPVNIERVEVLKGPSATLFGTSNGSFGGIINNVTKVPFEVAKGEVSYTGGSFGLSRLTLDYNTPVNKDSTLLFRINGARHWENSFQDFGFKHTYTVAPSILYKVNDRLTVRLSAEFYQQNSSMWQWVYFGPEVTIRNVKDLKVPYDRSSAGDQLAQNWSSSRVFAKIDYKLSDHWTSSTNFAENIYYRKASYYMNGNAYINDSTLTRFIMGAKPQSGTMIDFQQNFTGDFKIGSMRNRIVLGIDITSDVYNSTFTGAYQDTVIMNDPHSKVNVSAAKILDGMTWDPSDNHYVNKWITSSAYVSDVINVTDKLLAMLSLRVDHFNNKNSVNNGITQTDGYKQTALSPKFGIVYQLIKNQVSLFGNYMNGFSNNAPQTDGTKSITYKPSQANQWEFGIKSSLFDNVLSATLSYYNIDVKNALRTIPSSTVSIQDGTQKSKGIEIELISNPLAGLNIMAGYGYNDSRYINANNGQNGKLIGSPMNIANFYASYKIATGRTSGLGISFGGNYVGESTYNDPVLIPAYFICNTQVMYDRPKIGLSFKINNLGDEKYWSWNFIQSQPGRNYVASVTYKF</sequence>
<gene>
    <name evidence="18" type="ORF">SAMN04488122_5089</name>
</gene>
<evidence type="ECO:0000313" key="18">
    <source>
        <dbReference type="EMBL" id="SEW52755.1"/>
    </source>
</evidence>
<dbReference type="GO" id="GO:0015891">
    <property type="term" value="P:siderophore transport"/>
    <property type="evidence" value="ECO:0007669"/>
    <property type="project" value="InterPro"/>
</dbReference>
<feature type="domain" description="TonB-dependent receptor-like beta-barrel" evidence="16">
    <location>
        <begin position="466"/>
        <end position="869"/>
    </location>
</feature>
<organism evidence="18 19">
    <name type="scientific">Chitinophaga arvensicola</name>
    <dbReference type="NCBI Taxonomy" id="29529"/>
    <lineage>
        <taxon>Bacteria</taxon>
        <taxon>Pseudomonadati</taxon>
        <taxon>Bacteroidota</taxon>
        <taxon>Chitinophagia</taxon>
        <taxon>Chitinophagales</taxon>
        <taxon>Chitinophagaceae</taxon>
        <taxon>Chitinophaga</taxon>
    </lineage>
</organism>
<dbReference type="GO" id="GO:0009279">
    <property type="term" value="C:cell outer membrane"/>
    <property type="evidence" value="ECO:0007669"/>
    <property type="project" value="UniProtKB-SubCell"/>
</dbReference>
<evidence type="ECO:0000256" key="3">
    <source>
        <dbReference type="ARBA" id="ARBA00022448"/>
    </source>
</evidence>
<evidence type="ECO:0000256" key="14">
    <source>
        <dbReference type="PROSITE-ProRule" id="PRU01360"/>
    </source>
</evidence>
<dbReference type="GO" id="GO:0015344">
    <property type="term" value="F:siderophore uptake transmembrane transporter activity"/>
    <property type="evidence" value="ECO:0007669"/>
    <property type="project" value="TreeGrafter"/>
</dbReference>
<keyword evidence="4 14" id="KW-1134">Transmembrane beta strand</keyword>
<evidence type="ECO:0000256" key="10">
    <source>
        <dbReference type="ARBA" id="ARBA00023077"/>
    </source>
</evidence>
<keyword evidence="10 15" id="KW-0798">TonB box</keyword>
<dbReference type="Gene3D" id="2.60.40.1120">
    <property type="entry name" value="Carboxypeptidase-like, regulatory domain"/>
    <property type="match status" value="1"/>
</dbReference>
<dbReference type="Gene3D" id="2.40.170.20">
    <property type="entry name" value="TonB-dependent receptor, beta-barrel domain"/>
    <property type="match status" value="1"/>
</dbReference>
<dbReference type="InterPro" id="IPR010105">
    <property type="entry name" value="TonB_sidphr_rcpt"/>
</dbReference>
<evidence type="ECO:0000259" key="16">
    <source>
        <dbReference type="Pfam" id="PF00593"/>
    </source>
</evidence>
<name>A0A1I0S9B7_9BACT</name>
<dbReference type="EMBL" id="FOJG01000002">
    <property type="protein sequence ID" value="SEW52755.1"/>
    <property type="molecule type" value="Genomic_DNA"/>
</dbReference>
<dbReference type="GO" id="GO:0030246">
    <property type="term" value="F:carbohydrate binding"/>
    <property type="evidence" value="ECO:0007669"/>
    <property type="project" value="InterPro"/>
</dbReference>
<evidence type="ECO:0000256" key="12">
    <source>
        <dbReference type="ARBA" id="ARBA00023170"/>
    </source>
</evidence>
<evidence type="ECO:0000256" key="15">
    <source>
        <dbReference type="RuleBase" id="RU003357"/>
    </source>
</evidence>
<keyword evidence="6 14" id="KW-0812">Transmembrane</keyword>
<dbReference type="InterPro" id="IPR000531">
    <property type="entry name" value="Beta-barrel_TonB"/>
</dbReference>
<evidence type="ECO:0000256" key="11">
    <source>
        <dbReference type="ARBA" id="ARBA00023136"/>
    </source>
</evidence>
<evidence type="ECO:0000256" key="13">
    <source>
        <dbReference type="ARBA" id="ARBA00023237"/>
    </source>
</evidence>
<dbReference type="InterPro" id="IPR037066">
    <property type="entry name" value="Plug_dom_sf"/>
</dbReference>
<evidence type="ECO:0000256" key="9">
    <source>
        <dbReference type="ARBA" id="ARBA00023065"/>
    </source>
</evidence>
<keyword evidence="5" id="KW-0410">Iron transport</keyword>
<dbReference type="CDD" id="cd01347">
    <property type="entry name" value="ligand_gated_channel"/>
    <property type="match status" value="1"/>
</dbReference>
<evidence type="ECO:0000256" key="1">
    <source>
        <dbReference type="ARBA" id="ARBA00004571"/>
    </source>
</evidence>
<protein>
    <submittedName>
        <fullName evidence="18">TonB-dependent siderophore receptor</fullName>
    </submittedName>
</protein>
<evidence type="ECO:0000256" key="5">
    <source>
        <dbReference type="ARBA" id="ARBA00022496"/>
    </source>
</evidence>
<dbReference type="InterPro" id="IPR036942">
    <property type="entry name" value="Beta-barrel_TonB_sf"/>
</dbReference>
<evidence type="ECO:0000256" key="7">
    <source>
        <dbReference type="ARBA" id="ARBA00022729"/>
    </source>
</evidence>
<dbReference type="InterPro" id="IPR012910">
    <property type="entry name" value="Plug_dom"/>
</dbReference>
<accession>A0A1I0S9B7</accession>
<evidence type="ECO:0000256" key="4">
    <source>
        <dbReference type="ARBA" id="ARBA00022452"/>
    </source>
</evidence>
<dbReference type="Pfam" id="PF13715">
    <property type="entry name" value="CarbopepD_reg_2"/>
    <property type="match status" value="1"/>
</dbReference>
<dbReference type="SUPFAM" id="SSF56935">
    <property type="entry name" value="Porins"/>
    <property type="match status" value="1"/>
</dbReference>
<keyword evidence="12 18" id="KW-0675">Receptor</keyword>
<reference evidence="19" key="1">
    <citation type="submission" date="2016-10" db="EMBL/GenBank/DDBJ databases">
        <authorList>
            <person name="Varghese N."/>
            <person name="Submissions S."/>
        </authorList>
    </citation>
    <scope>NUCLEOTIDE SEQUENCE [LARGE SCALE GENOMIC DNA]</scope>
    <source>
        <strain evidence="19">DSM 3695</strain>
    </source>
</reference>
<keyword evidence="8" id="KW-0408">Iron</keyword>
<keyword evidence="19" id="KW-1185">Reference proteome</keyword>
<dbReference type="InterPro" id="IPR013784">
    <property type="entry name" value="Carb-bd-like_fold"/>
</dbReference>
<evidence type="ECO:0000256" key="8">
    <source>
        <dbReference type="ARBA" id="ARBA00023004"/>
    </source>
</evidence>
<keyword evidence="7" id="KW-0732">Signal</keyword>
<dbReference type="NCBIfam" id="TIGR01783">
    <property type="entry name" value="TonB-siderophor"/>
    <property type="match status" value="1"/>
</dbReference>
<dbReference type="InterPro" id="IPR039426">
    <property type="entry name" value="TonB-dep_rcpt-like"/>
</dbReference>
<dbReference type="AlphaFoldDB" id="A0A1I0S9B7"/>
<dbReference type="Pfam" id="PF07715">
    <property type="entry name" value="Plug"/>
    <property type="match status" value="1"/>
</dbReference>
<dbReference type="GO" id="GO:0038023">
    <property type="term" value="F:signaling receptor activity"/>
    <property type="evidence" value="ECO:0007669"/>
    <property type="project" value="InterPro"/>
</dbReference>
<keyword evidence="3 14" id="KW-0813">Transport</keyword>
<keyword evidence="13 14" id="KW-0998">Cell outer membrane</keyword>
<dbReference type="SUPFAM" id="SSF49452">
    <property type="entry name" value="Starch-binding domain-like"/>
    <property type="match status" value="1"/>
</dbReference>
<dbReference type="STRING" id="29529.SAMN04488122_5089"/>
<dbReference type="PANTHER" id="PTHR32552">
    <property type="entry name" value="FERRICHROME IRON RECEPTOR-RELATED"/>
    <property type="match status" value="1"/>
</dbReference>
<proteinExistence type="inferred from homology"/>
<keyword evidence="9" id="KW-0406">Ion transport</keyword>
<comment type="similarity">
    <text evidence="2 14 15">Belongs to the TonB-dependent receptor family.</text>
</comment>
<evidence type="ECO:0000256" key="2">
    <source>
        <dbReference type="ARBA" id="ARBA00009810"/>
    </source>
</evidence>